<comment type="caution">
    <text evidence="7">The sequence shown here is derived from an EMBL/GenBank/DDBJ whole genome shotgun (WGS) entry which is preliminary data.</text>
</comment>
<dbReference type="GO" id="GO:0008168">
    <property type="term" value="F:methyltransferase activity"/>
    <property type="evidence" value="ECO:0007669"/>
    <property type="project" value="UniProtKB-KW"/>
</dbReference>
<dbReference type="PIRSF" id="PIRSF003085">
    <property type="entry name" value="CMAS"/>
    <property type="match status" value="1"/>
</dbReference>
<organism evidence="7 8">
    <name type="scientific">Actinacidiphila acididurans</name>
    <dbReference type="NCBI Taxonomy" id="2784346"/>
    <lineage>
        <taxon>Bacteria</taxon>
        <taxon>Bacillati</taxon>
        <taxon>Actinomycetota</taxon>
        <taxon>Actinomycetes</taxon>
        <taxon>Kitasatosporales</taxon>
        <taxon>Streptomycetaceae</taxon>
        <taxon>Actinacidiphila</taxon>
    </lineage>
</organism>
<keyword evidence="2 7" id="KW-0489">Methyltransferase</keyword>
<dbReference type="InterPro" id="IPR050723">
    <property type="entry name" value="CFA/CMAS"/>
</dbReference>
<reference evidence="7 8" key="1">
    <citation type="submission" date="2021-01" db="EMBL/GenBank/DDBJ databases">
        <title>Streptomyces acididurans sp. nov., isolated from a peat swamp forest soil.</title>
        <authorList>
            <person name="Chantavorakit T."/>
            <person name="Duangmal K."/>
        </authorList>
    </citation>
    <scope>NUCLEOTIDE SEQUENCE [LARGE SCALE GENOMIC DNA]</scope>
    <source>
        <strain evidence="7 8">KK5PA1</strain>
    </source>
</reference>
<evidence type="ECO:0000256" key="2">
    <source>
        <dbReference type="ARBA" id="ARBA00022603"/>
    </source>
</evidence>
<accession>A0ABS2TNR2</accession>
<dbReference type="PANTHER" id="PTHR43667:SF1">
    <property type="entry name" value="CYCLOPROPANE-FATTY-ACYL-PHOSPHOLIPID SYNTHASE"/>
    <property type="match status" value="1"/>
</dbReference>
<dbReference type="SMART" id="SM00828">
    <property type="entry name" value="PKS_MT"/>
    <property type="match status" value="1"/>
</dbReference>
<feature type="domain" description="Polyketide synthase-like methyltransferase" evidence="6">
    <location>
        <begin position="171"/>
        <end position="426"/>
    </location>
</feature>
<dbReference type="Proteomes" id="UP000749040">
    <property type="component" value="Unassembled WGS sequence"/>
</dbReference>
<evidence type="ECO:0000256" key="5">
    <source>
        <dbReference type="ARBA" id="ARBA00023098"/>
    </source>
</evidence>
<dbReference type="InterPro" id="IPR020803">
    <property type="entry name" value="MeTfrase_dom"/>
</dbReference>
<name>A0ABS2TNR2_9ACTN</name>
<evidence type="ECO:0000256" key="4">
    <source>
        <dbReference type="ARBA" id="ARBA00022691"/>
    </source>
</evidence>
<dbReference type="PANTHER" id="PTHR43667">
    <property type="entry name" value="CYCLOPROPANE-FATTY-ACYL-PHOSPHOLIPID SYNTHASE"/>
    <property type="match status" value="1"/>
</dbReference>
<evidence type="ECO:0000313" key="7">
    <source>
        <dbReference type="EMBL" id="MBM9504978.1"/>
    </source>
</evidence>
<keyword evidence="5" id="KW-0443">Lipid metabolism</keyword>
<evidence type="ECO:0000313" key="8">
    <source>
        <dbReference type="Proteomes" id="UP000749040"/>
    </source>
</evidence>
<dbReference type="EMBL" id="JADKYB010000005">
    <property type="protein sequence ID" value="MBM9504978.1"/>
    <property type="molecule type" value="Genomic_DNA"/>
</dbReference>
<dbReference type="InterPro" id="IPR003333">
    <property type="entry name" value="CMAS"/>
</dbReference>
<keyword evidence="4" id="KW-0949">S-adenosyl-L-methionine</keyword>
<keyword evidence="3" id="KW-0808">Transferase</keyword>
<evidence type="ECO:0000256" key="3">
    <source>
        <dbReference type="ARBA" id="ARBA00022679"/>
    </source>
</evidence>
<dbReference type="CDD" id="cd02440">
    <property type="entry name" value="AdoMet_MTases"/>
    <property type="match status" value="1"/>
</dbReference>
<evidence type="ECO:0000259" key="6">
    <source>
        <dbReference type="SMART" id="SM00828"/>
    </source>
</evidence>
<dbReference type="GO" id="GO:0032259">
    <property type="term" value="P:methylation"/>
    <property type="evidence" value="ECO:0007669"/>
    <property type="project" value="UniProtKB-KW"/>
</dbReference>
<dbReference type="SUPFAM" id="SSF53335">
    <property type="entry name" value="S-adenosyl-L-methionine-dependent methyltransferases"/>
    <property type="match status" value="1"/>
</dbReference>
<sequence>MADAAPRLVELAEHALSSSFPLRLRAWDGSEAGPSGAPVLVLRRRRGLRRLLWRPGELGLVRAWVAGDIDIEGGLYAALDLLSGLVWERGENAPGFGSGSSSAAASGPRAVLKALRDPATYRFARDVLALAGPGLPPAPPPEEVRVRSGLAHTKRRDKAAIAHHYDVGNDFYELVLGPSMVYSCALWAGPDGTLEDAQGAKLDLVCRKLGLRQGMRLLDVGCGWGSMVLYAAEHYGVRATGVTLSTEQAAYARKRVADAGLTDRVEIRVQDYRDVRDGPYDAVSSIGMAEHVGSRQYLEYARTLHDLLRPGGRLLNHQIARRPVADEEAYHVDEFIDRYVFPDGELAPLGATVSRLEDAGFEVRDVEALREHYGRTLRAWVRNLEQRWAEAAAVTSEGRARVWRLYMAASALSFERNRIGVNQVLAVRTADGGASGMPRTRAEWLS</sequence>
<proteinExistence type="inferred from homology"/>
<protein>
    <submittedName>
        <fullName evidence="7">Class I SAM-dependent methyltransferase</fullName>
    </submittedName>
</protein>
<comment type="similarity">
    <text evidence="1">Belongs to the CFA/CMAS family.</text>
</comment>
<evidence type="ECO:0000256" key="1">
    <source>
        <dbReference type="ARBA" id="ARBA00010815"/>
    </source>
</evidence>
<dbReference type="RefSeq" id="WP_205356856.1">
    <property type="nucleotide sequence ID" value="NZ_JADKYB010000005.1"/>
</dbReference>
<keyword evidence="8" id="KW-1185">Reference proteome</keyword>
<dbReference type="Gene3D" id="3.40.50.150">
    <property type="entry name" value="Vaccinia Virus protein VP39"/>
    <property type="match status" value="1"/>
</dbReference>
<dbReference type="Pfam" id="PF02353">
    <property type="entry name" value="CMAS"/>
    <property type="match status" value="1"/>
</dbReference>
<gene>
    <name evidence="7" type="ORF">ITX44_10585</name>
</gene>
<dbReference type="InterPro" id="IPR029063">
    <property type="entry name" value="SAM-dependent_MTases_sf"/>
</dbReference>